<comment type="similarity">
    <text evidence="2">Belongs to the binding-protein-dependent transport system permease family. HisMQ subfamily.</text>
</comment>
<dbReference type="AlphaFoldDB" id="A0A085GPA3"/>
<feature type="transmembrane region" description="Helical" evidence="10">
    <location>
        <begin position="294"/>
        <end position="317"/>
    </location>
</feature>
<dbReference type="Gene3D" id="1.10.3720.10">
    <property type="entry name" value="MetI-like"/>
    <property type="match status" value="1"/>
</dbReference>
<evidence type="ECO:0000256" key="10">
    <source>
        <dbReference type="RuleBase" id="RU363032"/>
    </source>
</evidence>
<dbReference type="InterPro" id="IPR000515">
    <property type="entry name" value="MetI-like"/>
</dbReference>
<evidence type="ECO:0000259" key="11">
    <source>
        <dbReference type="PROSITE" id="PS50928"/>
    </source>
</evidence>
<keyword evidence="9 10" id="KW-0472">Membrane</keyword>
<evidence type="ECO:0000313" key="13">
    <source>
        <dbReference type="Proteomes" id="UP000028640"/>
    </source>
</evidence>
<organism evidence="12 13">
    <name type="scientific">Ewingella americana (strain ATCC 33852 / DSM 4580 / CCUG 14506 / JCM 5911 / LMG 7869 / NCTC 12157 / CDC 1468-78)</name>
    <dbReference type="NCBI Taxonomy" id="910964"/>
    <lineage>
        <taxon>Bacteria</taxon>
        <taxon>Pseudomonadati</taxon>
        <taxon>Pseudomonadota</taxon>
        <taxon>Gammaproteobacteria</taxon>
        <taxon>Enterobacterales</taxon>
        <taxon>Yersiniaceae</taxon>
        <taxon>Ewingella</taxon>
    </lineage>
</organism>
<keyword evidence="3 10" id="KW-0813">Transport</keyword>
<keyword evidence="4" id="KW-1003">Cell membrane</keyword>
<evidence type="ECO:0000256" key="6">
    <source>
        <dbReference type="ARBA" id="ARBA00022692"/>
    </source>
</evidence>
<sequence>MTMSILPSAMPTNKRATSVGGALTWMRKNLFSSWFNSLLTLFCLWLMWLVIPPLLNWVIFQANWVGTARSDCTKEGACWVFIHARFGQFMYGLYPFEERWRINLTLIVGLMTLVPMFIRAMPRRGRYIAVWVVLFPIFTWFMLYGGFFGLPVVETRQWGGLTLTLIIAAVGIAGALPLGILLALARRSRLPIVRVLSVIFIEFWRGVPLITVLFMSSVMLPLFMHEGTNIDKLVRALVGVILFQSAYVAEVVRGGLQALPKGQTEAAESLALGYWKTQGLVILPQALKMVIPGLVNTIIALFKDTSLVIIIGLFDLFSSVQQATVDPEWLGMSTEGYVFAAAVYWIFCFSMSRYSQHLERRFHTGRSAH</sequence>
<dbReference type="FunFam" id="1.10.3720.10:FF:000032">
    <property type="entry name" value="General amino acid ABC transporter permease"/>
    <property type="match status" value="1"/>
</dbReference>
<dbReference type="EMBL" id="JMPJ01000017">
    <property type="protein sequence ID" value="KFC85548.1"/>
    <property type="molecule type" value="Genomic_DNA"/>
</dbReference>
<feature type="transmembrane region" description="Helical" evidence="10">
    <location>
        <begin position="100"/>
        <end position="118"/>
    </location>
</feature>
<feature type="transmembrane region" description="Helical" evidence="10">
    <location>
        <begin position="130"/>
        <end position="150"/>
    </location>
</feature>
<dbReference type="InterPro" id="IPR010065">
    <property type="entry name" value="AA_ABC_transptr_permease_3TM"/>
</dbReference>
<dbReference type="GO" id="GO:0006865">
    <property type="term" value="P:amino acid transport"/>
    <property type="evidence" value="ECO:0007669"/>
    <property type="project" value="UniProtKB-KW"/>
</dbReference>
<dbReference type="OrthoDB" id="9771188at2"/>
<dbReference type="CDD" id="cd06261">
    <property type="entry name" value="TM_PBP2"/>
    <property type="match status" value="1"/>
</dbReference>
<evidence type="ECO:0000256" key="7">
    <source>
        <dbReference type="ARBA" id="ARBA00022970"/>
    </source>
</evidence>
<evidence type="ECO:0000256" key="2">
    <source>
        <dbReference type="ARBA" id="ARBA00010072"/>
    </source>
</evidence>
<evidence type="ECO:0000256" key="5">
    <source>
        <dbReference type="ARBA" id="ARBA00022519"/>
    </source>
</evidence>
<feature type="transmembrane region" description="Helical" evidence="10">
    <location>
        <begin position="236"/>
        <end position="256"/>
    </location>
</feature>
<evidence type="ECO:0000256" key="8">
    <source>
        <dbReference type="ARBA" id="ARBA00022989"/>
    </source>
</evidence>
<dbReference type="PANTHER" id="PTHR30614:SF41">
    <property type="entry name" value="INNER MEMBRANE AMINO-ACID ABC TRANSPORTER PERMEASE PROTEIN YHDY"/>
    <property type="match status" value="1"/>
</dbReference>
<evidence type="ECO:0000313" key="12">
    <source>
        <dbReference type="EMBL" id="KFC85548.1"/>
    </source>
</evidence>
<evidence type="ECO:0000256" key="9">
    <source>
        <dbReference type="ARBA" id="ARBA00023136"/>
    </source>
</evidence>
<accession>A0A085GPA3</accession>
<dbReference type="InterPro" id="IPR043429">
    <property type="entry name" value="ArtM/GltK/GlnP/TcyL/YhdX-like"/>
</dbReference>
<dbReference type="NCBIfam" id="TIGR01726">
    <property type="entry name" value="HEQRo_perm_3TM"/>
    <property type="match status" value="1"/>
</dbReference>
<keyword evidence="7" id="KW-0029">Amino-acid transport</keyword>
<dbReference type="eggNOG" id="COG0765">
    <property type="taxonomic scope" value="Bacteria"/>
</dbReference>
<dbReference type="PROSITE" id="PS50928">
    <property type="entry name" value="ABC_TM1"/>
    <property type="match status" value="1"/>
</dbReference>
<keyword evidence="13" id="KW-1185">Reference proteome</keyword>
<gene>
    <name evidence="12" type="ORF">GEAM_0020</name>
</gene>
<keyword evidence="8 10" id="KW-1133">Transmembrane helix</keyword>
<dbReference type="STRING" id="910964.GEAM_0020"/>
<comment type="subcellular location">
    <subcellularLocation>
        <location evidence="1">Cell inner membrane</location>
        <topology evidence="1">Multi-pass membrane protein</topology>
    </subcellularLocation>
    <subcellularLocation>
        <location evidence="10">Cell membrane</location>
        <topology evidence="10">Multi-pass membrane protein</topology>
    </subcellularLocation>
</comment>
<feature type="transmembrane region" description="Helical" evidence="10">
    <location>
        <begin position="34"/>
        <end position="55"/>
    </location>
</feature>
<evidence type="ECO:0000256" key="4">
    <source>
        <dbReference type="ARBA" id="ARBA00022475"/>
    </source>
</evidence>
<reference evidence="12 13" key="1">
    <citation type="submission" date="2014-05" db="EMBL/GenBank/DDBJ databases">
        <title>ATOL: Assembling a taxonomically balanced genome-scale reconstruction of the evolutionary history of the Enterobacteriaceae.</title>
        <authorList>
            <person name="Plunkett G.III."/>
            <person name="Neeno-Eckwall E.C."/>
            <person name="Glasner J.D."/>
            <person name="Perna N.T."/>
        </authorList>
    </citation>
    <scope>NUCLEOTIDE SEQUENCE [LARGE SCALE GENOMIC DNA]</scope>
    <source>
        <strain evidence="12 13">ATCC 33852</strain>
    </source>
</reference>
<evidence type="ECO:0000256" key="3">
    <source>
        <dbReference type="ARBA" id="ARBA00022448"/>
    </source>
</evidence>
<dbReference type="InterPro" id="IPR035906">
    <property type="entry name" value="MetI-like_sf"/>
</dbReference>
<evidence type="ECO:0000256" key="1">
    <source>
        <dbReference type="ARBA" id="ARBA00004429"/>
    </source>
</evidence>
<feature type="domain" description="ABC transmembrane type-1" evidence="11">
    <location>
        <begin position="161"/>
        <end position="350"/>
    </location>
</feature>
<keyword evidence="5" id="KW-0997">Cell inner membrane</keyword>
<dbReference type="Pfam" id="PF00528">
    <property type="entry name" value="BPD_transp_1"/>
    <property type="match status" value="1"/>
</dbReference>
<name>A0A085GPA3_EWIA3</name>
<comment type="caution">
    <text evidence="12">The sequence shown here is derived from an EMBL/GenBank/DDBJ whole genome shotgun (WGS) entry which is preliminary data.</text>
</comment>
<dbReference type="GO" id="GO:0043190">
    <property type="term" value="C:ATP-binding cassette (ABC) transporter complex"/>
    <property type="evidence" value="ECO:0007669"/>
    <property type="project" value="InterPro"/>
</dbReference>
<feature type="transmembrane region" description="Helical" evidence="10">
    <location>
        <begin position="337"/>
        <end position="354"/>
    </location>
</feature>
<proteinExistence type="inferred from homology"/>
<feature type="transmembrane region" description="Helical" evidence="10">
    <location>
        <begin position="162"/>
        <end position="185"/>
    </location>
</feature>
<protein>
    <submittedName>
        <fullName evidence="12">Permease component of a glutamate/aspartate transporter</fullName>
    </submittedName>
</protein>
<dbReference type="SUPFAM" id="SSF161098">
    <property type="entry name" value="MetI-like"/>
    <property type="match status" value="1"/>
</dbReference>
<dbReference type="Proteomes" id="UP000028640">
    <property type="component" value="Unassembled WGS sequence"/>
</dbReference>
<keyword evidence="6 10" id="KW-0812">Transmembrane</keyword>
<dbReference type="PANTHER" id="PTHR30614">
    <property type="entry name" value="MEMBRANE COMPONENT OF AMINO ACID ABC TRANSPORTER"/>
    <property type="match status" value="1"/>
</dbReference>
<dbReference type="GO" id="GO:0022857">
    <property type="term" value="F:transmembrane transporter activity"/>
    <property type="evidence" value="ECO:0007669"/>
    <property type="project" value="InterPro"/>
</dbReference>